<protein>
    <submittedName>
        <fullName evidence="4">Metal binding Ada-like protein</fullName>
    </submittedName>
</protein>
<dbReference type="OrthoDB" id="894286at2"/>
<reference evidence="4 5" key="1">
    <citation type="submission" date="2019-03" db="EMBL/GenBank/DDBJ databases">
        <title>Genomic Encyclopedia of Type Strains, Phase IV (KMG-IV): sequencing the most valuable type-strain genomes for metagenomic binning, comparative biology and taxonomic classification.</title>
        <authorList>
            <person name="Goeker M."/>
        </authorList>
    </citation>
    <scope>NUCLEOTIDE SEQUENCE [LARGE SCALE GENOMIC DNA]</scope>
    <source>
        <strain evidence="4 5">DSM 45775</strain>
    </source>
</reference>
<dbReference type="GO" id="GO:0008270">
    <property type="term" value="F:zinc ion binding"/>
    <property type="evidence" value="ECO:0007669"/>
    <property type="project" value="InterPro"/>
</dbReference>
<dbReference type="EMBL" id="SNYO01000003">
    <property type="protein sequence ID" value="TDQ60964.1"/>
    <property type="molecule type" value="Genomic_DNA"/>
</dbReference>
<sequence length="148" mass="16113">MTSPDPVNATDRTFRLLGADGRAYLSRTPGAWGGHRRHRIYGRLDCPSALRWLARGHYARHRVFFADEATARAAGYRPCAVCLPDAYRRWAGRGAGSAHAERGPTGEATGDRPDRAATDPPPPGSHPTTDAAGTAYSPPRTPHEQEER</sequence>
<dbReference type="SUPFAM" id="SSF57884">
    <property type="entry name" value="Ada DNA repair protein, N-terminal domain (N-Ada 10)"/>
    <property type="match status" value="1"/>
</dbReference>
<evidence type="ECO:0000256" key="2">
    <source>
        <dbReference type="SAM" id="MobiDB-lite"/>
    </source>
</evidence>
<feature type="compositionally biased region" description="Basic and acidic residues" evidence="2">
    <location>
        <begin position="99"/>
        <end position="117"/>
    </location>
</feature>
<dbReference type="GO" id="GO:0003677">
    <property type="term" value="F:DNA binding"/>
    <property type="evidence" value="ECO:0007669"/>
    <property type="project" value="InterPro"/>
</dbReference>
<dbReference type="AlphaFoldDB" id="A0A4R6VHZ4"/>
<dbReference type="Proteomes" id="UP000295705">
    <property type="component" value="Unassembled WGS sequence"/>
</dbReference>
<keyword evidence="1" id="KW-0010">Activator</keyword>
<feature type="region of interest" description="Disordered" evidence="2">
    <location>
        <begin position="93"/>
        <end position="148"/>
    </location>
</feature>
<evidence type="ECO:0000313" key="5">
    <source>
        <dbReference type="Proteomes" id="UP000295705"/>
    </source>
</evidence>
<accession>A0A4R6VHZ4</accession>
<dbReference type="Pfam" id="PF02805">
    <property type="entry name" value="Ada_Zn_binding"/>
    <property type="match status" value="1"/>
</dbReference>
<comment type="caution">
    <text evidence="4">The sequence shown here is derived from an EMBL/GenBank/DDBJ whole genome shotgun (WGS) entry which is preliminary data.</text>
</comment>
<organism evidence="4 5">
    <name type="scientific">Actinomycetospora succinea</name>
    <dbReference type="NCBI Taxonomy" id="663603"/>
    <lineage>
        <taxon>Bacteria</taxon>
        <taxon>Bacillati</taxon>
        <taxon>Actinomycetota</taxon>
        <taxon>Actinomycetes</taxon>
        <taxon>Pseudonocardiales</taxon>
        <taxon>Pseudonocardiaceae</taxon>
        <taxon>Actinomycetospora</taxon>
    </lineage>
</organism>
<gene>
    <name evidence="4" type="ORF">EV188_103468</name>
</gene>
<proteinExistence type="predicted"/>
<evidence type="ECO:0000259" key="3">
    <source>
        <dbReference type="Pfam" id="PF02805"/>
    </source>
</evidence>
<dbReference type="GO" id="GO:0006281">
    <property type="term" value="P:DNA repair"/>
    <property type="evidence" value="ECO:0007669"/>
    <property type="project" value="InterPro"/>
</dbReference>
<evidence type="ECO:0000313" key="4">
    <source>
        <dbReference type="EMBL" id="TDQ60964.1"/>
    </source>
</evidence>
<feature type="domain" description="Ada DNA repair metal-binding" evidence="3">
    <location>
        <begin position="34"/>
        <end position="85"/>
    </location>
</feature>
<dbReference type="Gene3D" id="3.40.10.10">
    <property type="entry name" value="DNA Methylphosphotriester Repair Domain"/>
    <property type="match status" value="1"/>
</dbReference>
<dbReference type="InterPro" id="IPR035451">
    <property type="entry name" value="Ada-like_dom_sf"/>
</dbReference>
<dbReference type="GO" id="GO:0008168">
    <property type="term" value="F:methyltransferase activity"/>
    <property type="evidence" value="ECO:0007669"/>
    <property type="project" value="InterPro"/>
</dbReference>
<dbReference type="InterPro" id="IPR004026">
    <property type="entry name" value="Ada_DNA_repair_Zn-bd"/>
</dbReference>
<keyword evidence="5" id="KW-1185">Reference proteome</keyword>
<name>A0A4R6VHZ4_9PSEU</name>
<dbReference type="GO" id="GO:0006355">
    <property type="term" value="P:regulation of DNA-templated transcription"/>
    <property type="evidence" value="ECO:0007669"/>
    <property type="project" value="InterPro"/>
</dbReference>
<dbReference type="RefSeq" id="WP_133826773.1">
    <property type="nucleotide sequence ID" value="NZ_BAABHR010000011.1"/>
</dbReference>
<evidence type="ECO:0000256" key="1">
    <source>
        <dbReference type="ARBA" id="ARBA00023159"/>
    </source>
</evidence>